<dbReference type="GO" id="GO:0016121">
    <property type="term" value="P:carotene catabolic process"/>
    <property type="evidence" value="ECO:0007669"/>
    <property type="project" value="TreeGrafter"/>
</dbReference>
<proteinExistence type="inferred from homology"/>
<evidence type="ECO:0000256" key="1">
    <source>
        <dbReference type="ARBA" id="ARBA00006787"/>
    </source>
</evidence>
<keyword evidence="3" id="KW-0560">Oxidoreductase</keyword>
<feature type="binding site" evidence="5">
    <location>
        <position position="170"/>
    </location>
    <ligand>
        <name>Fe cation</name>
        <dbReference type="ChEBI" id="CHEBI:24875"/>
        <note>catalytic</note>
    </ligand>
</feature>
<evidence type="ECO:0000256" key="4">
    <source>
        <dbReference type="ARBA" id="ARBA00023004"/>
    </source>
</evidence>
<sequence>MNNSNNPYLSGNYAPVHDELEVNQLEILGEIPKDLLGVYMRNGPNPEFAPISYTYPYDGDGMIHAVYIAEGKAAYRNRFVATKGLLKERKAGKALYGGVLHPAPMDPKWAGPEDEPVAFKNGAFIHITRHHDIYLALSESAPAYRMTAQLDTLGEWKPYQDQPAIDICAHTRLDPLNGELWFVNYALIPPYLTFYRLDKQGEEIQKWDIEKPYCSMIHDFILTKNYVLVFDCPVLFDIQQMMSGGPVLSWRPELGVRIGVMPRSGGQIKWFHTEPFFVFHFANAYEQNDELIIDYVRHEKIVLLAQEEKHQSVPPRLNRTVLNLKTEMMKHSVLDERLVEFPRIREDQNSLSHQFIYTPTKTNTLNPQQAFNALIKYDVTNQHSWVYDFGPHAEIGEAVFAPAATHKSEDDGYLLLFVYDKRSNQSELVLLDAQNFPNDPIARIRMPRRIPHGLHGSWMPGAW</sequence>
<evidence type="ECO:0000256" key="3">
    <source>
        <dbReference type="ARBA" id="ARBA00023002"/>
    </source>
</evidence>
<dbReference type="EMBL" id="NBTX02000004">
    <property type="protein sequence ID" value="PNL60558.1"/>
    <property type="molecule type" value="Genomic_DNA"/>
</dbReference>
<keyword evidence="4 5" id="KW-0408">Iron</keyword>
<feature type="binding site" evidence="5">
    <location>
        <position position="455"/>
    </location>
    <ligand>
        <name>Fe cation</name>
        <dbReference type="ChEBI" id="CHEBI:24875"/>
        <note>catalytic</note>
    </ligand>
</feature>
<protein>
    <submittedName>
        <fullName evidence="6">9-cis-epoxycarotenoid dioxygenase</fullName>
    </submittedName>
</protein>
<comment type="similarity">
    <text evidence="1">Belongs to the carotenoid oxygenase family.</text>
</comment>
<evidence type="ECO:0000256" key="2">
    <source>
        <dbReference type="ARBA" id="ARBA00022723"/>
    </source>
</evidence>
<feature type="binding site" evidence="5">
    <location>
        <position position="280"/>
    </location>
    <ligand>
        <name>Fe cation</name>
        <dbReference type="ChEBI" id="CHEBI:24875"/>
        <note>catalytic</note>
    </ligand>
</feature>
<dbReference type="Proteomes" id="UP000192511">
    <property type="component" value="Unassembled WGS sequence"/>
</dbReference>
<evidence type="ECO:0000313" key="6">
    <source>
        <dbReference type="EMBL" id="PNL60558.1"/>
    </source>
</evidence>
<comment type="cofactor">
    <cofactor evidence="5">
        <name>Fe(2+)</name>
        <dbReference type="ChEBI" id="CHEBI:29033"/>
    </cofactor>
    <text evidence="5">Binds 1 Fe(2+) ion per subunit.</text>
</comment>
<reference evidence="6" key="1">
    <citation type="submission" date="2017-12" db="EMBL/GenBank/DDBJ databases">
        <title>FDA dAtabase for Regulatory Grade micrObial Sequences (FDA-ARGOS): Supporting development and validation of Infectious Disease Dx tests.</title>
        <authorList>
            <person name="Kerrigan L."/>
            <person name="Tallon L.J."/>
            <person name="Sadzewicz L."/>
            <person name="Sengamalay N."/>
            <person name="Ott S."/>
            <person name="Godinez A."/>
            <person name="Nagaraj S."/>
            <person name="Vavikolanu K."/>
            <person name="Vyas G."/>
            <person name="Nadendla S."/>
            <person name="Aluvathingal J."/>
            <person name="Sichtig H."/>
        </authorList>
    </citation>
    <scope>NUCLEOTIDE SEQUENCE [LARGE SCALE GENOMIC DNA]</scope>
    <source>
        <strain evidence="6">FDAARGOS_200</strain>
    </source>
</reference>
<dbReference type="Pfam" id="PF03055">
    <property type="entry name" value="RPE65"/>
    <property type="match status" value="1"/>
</dbReference>
<accession>A0AAX0WRK3</accession>
<dbReference type="GO" id="GO:0046872">
    <property type="term" value="F:metal ion binding"/>
    <property type="evidence" value="ECO:0007669"/>
    <property type="project" value="UniProtKB-KW"/>
</dbReference>
<comment type="caution">
    <text evidence="6">The sequence shown here is derived from an EMBL/GenBank/DDBJ whole genome shotgun (WGS) entry which is preliminary data.</text>
</comment>
<evidence type="ECO:0000256" key="5">
    <source>
        <dbReference type="PIRSR" id="PIRSR604294-1"/>
    </source>
</evidence>
<dbReference type="PANTHER" id="PTHR10543:SF89">
    <property type="entry name" value="CAROTENOID 9,10(9',10')-CLEAVAGE DIOXYGENASE 1"/>
    <property type="match status" value="1"/>
</dbReference>
<gene>
    <name evidence="6" type="ORF">A6J39_004660</name>
</gene>
<keyword evidence="7" id="KW-1185">Reference proteome</keyword>
<dbReference type="GO" id="GO:0010436">
    <property type="term" value="F:carotenoid dioxygenase activity"/>
    <property type="evidence" value="ECO:0007669"/>
    <property type="project" value="TreeGrafter"/>
</dbReference>
<dbReference type="RefSeq" id="WP_019235152.1">
    <property type="nucleotide sequence ID" value="NZ_CAAAHR010000050.1"/>
</dbReference>
<keyword evidence="2 5" id="KW-0479">Metal-binding</keyword>
<organism evidence="6 7">
    <name type="scientific">Legionella anisa</name>
    <dbReference type="NCBI Taxonomy" id="28082"/>
    <lineage>
        <taxon>Bacteria</taxon>
        <taxon>Pseudomonadati</taxon>
        <taxon>Pseudomonadota</taxon>
        <taxon>Gammaproteobacteria</taxon>
        <taxon>Legionellales</taxon>
        <taxon>Legionellaceae</taxon>
        <taxon>Legionella</taxon>
    </lineage>
</organism>
<dbReference type="PANTHER" id="PTHR10543">
    <property type="entry name" value="BETA-CAROTENE DIOXYGENASE"/>
    <property type="match status" value="1"/>
</dbReference>
<evidence type="ECO:0000313" key="7">
    <source>
        <dbReference type="Proteomes" id="UP000192511"/>
    </source>
</evidence>
<keyword evidence="6" id="KW-0223">Dioxygenase</keyword>
<dbReference type="InterPro" id="IPR004294">
    <property type="entry name" value="Carotenoid_Oase"/>
</dbReference>
<feature type="binding site" evidence="5">
    <location>
        <position position="218"/>
    </location>
    <ligand>
        <name>Fe cation</name>
        <dbReference type="ChEBI" id="CHEBI:24875"/>
        <note>catalytic</note>
    </ligand>
</feature>
<dbReference type="AlphaFoldDB" id="A0AAX0WRK3"/>
<name>A0AAX0WRK3_9GAMM</name>
<dbReference type="GeneID" id="98067200"/>